<dbReference type="EMBL" id="JH668365">
    <property type="protein sequence ID" value="KAG6448982.1"/>
    <property type="molecule type" value="Genomic_DNA"/>
</dbReference>
<evidence type="ECO:0000256" key="12">
    <source>
        <dbReference type="ARBA" id="ARBA00040243"/>
    </source>
</evidence>
<accession>A0A921Z257</accession>
<dbReference type="SMART" id="SM00692">
    <property type="entry name" value="DM3"/>
    <property type="match status" value="1"/>
</dbReference>
<keyword evidence="16" id="KW-1185">Reference proteome</keyword>
<evidence type="ECO:0000256" key="13">
    <source>
        <dbReference type="PROSITE-ProRule" id="PRU00309"/>
    </source>
</evidence>
<dbReference type="NCBIfam" id="NF006133">
    <property type="entry name" value="PRK08278.1"/>
    <property type="match status" value="1"/>
</dbReference>
<evidence type="ECO:0000313" key="15">
    <source>
        <dbReference type="EMBL" id="KAG6448982.1"/>
    </source>
</evidence>
<evidence type="ECO:0000259" key="14">
    <source>
        <dbReference type="PROSITE" id="PS50950"/>
    </source>
</evidence>
<dbReference type="Proteomes" id="UP000791440">
    <property type="component" value="Unassembled WGS sequence"/>
</dbReference>
<evidence type="ECO:0000313" key="16">
    <source>
        <dbReference type="Proteomes" id="UP000791440"/>
    </source>
</evidence>
<dbReference type="InterPro" id="IPR002347">
    <property type="entry name" value="SDR_fam"/>
</dbReference>
<comment type="similarity">
    <text evidence="3">Belongs to the short-chain dehydrogenases/reductases (SDR) family.</text>
</comment>
<evidence type="ECO:0000256" key="2">
    <source>
        <dbReference type="ARBA" id="ARBA00004275"/>
    </source>
</evidence>
<dbReference type="Pfam" id="PF05485">
    <property type="entry name" value="THAP"/>
    <property type="match status" value="1"/>
</dbReference>
<comment type="caution">
    <text evidence="15">The sequence shown here is derived from an EMBL/GenBank/DDBJ whole genome shotgun (WGS) entry which is preliminary data.</text>
</comment>
<dbReference type="GO" id="GO:0008270">
    <property type="term" value="F:zinc ion binding"/>
    <property type="evidence" value="ECO:0007669"/>
    <property type="project" value="UniProtKB-KW"/>
</dbReference>
<evidence type="ECO:0000256" key="9">
    <source>
        <dbReference type="ARBA" id="ARBA00023125"/>
    </source>
</evidence>
<evidence type="ECO:0000256" key="8">
    <source>
        <dbReference type="ARBA" id="ARBA00023002"/>
    </source>
</evidence>
<evidence type="ECO:0000256" key="5">
    <source>
        <dbReference type="ARBA" id="ARBA00022771"/>
    </source>
</evidence>
<dbReference type="PROSITE" id="PS50950">
    <property type="entry name" value="ZF_THAP"/>
    <property type="match status" value="1"/>
</dbReference>
<dbReference type="InterPro" id="IPR051935">
    <property type="entry name" value="HSDL2"/>
</dbReference>
<dbReference type="InterPro" id="IPR006612">
    <property type="entry name" value="THAP_Znf"/>
</dbReference>
<dbReference type="GO" id="GO:0003677">
    <property type="term" value="F:DNA binding"/>
    <property type="evidence" value="ECO:0007669"/>
    <property type="project" value="UniProtKB-UniRule"/>
</dbReference>
<dbReference type="CDD" id="cd09762">
    <property type="entry name" value="HSDL2_SDR_c"/>
    <property type="match status" value="1"/>
</dbReference>
<dbReference type="FunFam" id="3.40.50.720:FF:000301">
    <property type="entry name" value="Hydroxysteroid dehydrogenase like 2"/>
    <property type="match status" value="1"/>
</dbReference>
<evidence type="ECO:0000256" key="3">
    <source>
        <dbReference type="ARBA" id="ARBA00006484"/>
    </source>
</evidence>
<organism evidence="15 16">
    <name type="scientific">Manduca sexta</name>
    <name type="common">Tobacco hawkmoth</name>
    <name type="synonym">Tobacco hornworm</name>
    <dbReference type="NCBI Taxonomy" id="7130"/>
    <lineage>
        <taxon>Eukaryota</taxon>
        <taxon>Metazoa</taxon>
        <taxon>Ecdysozoa</taxon>
        <taxon>Arthropoda</taxon>
        <taxon>Hexapoda</taxon>
        <taxon>Insecta</taxon>
        <taxon>Pterygota</taxon>
        <taxon>Neoptera</taxon>
        <taxon>Endopterygota</taxon>
        <taxon>Lepidoptera</taxon>
        <taxon>Glossata</taxon>
        <taxon>Ditrysia</taxon>
        <taxon>Bombycoidea</taxon>
        <taxon>Sphingidae</taxon>
        <taxon>Sphinginae</taxon>
        <taxon>Sphingini</taxon>
        <taxon>Manduca</taxon>
    </lineage>
</organism>
<dbReference type="Pfam" id="PF00106">
    <property type="entry name" value="adh_short"/>
    <property type="match status" value="1"/>
</dbReference>
<comment type="subcellular location">
    <subcellularLocation>
        <location evidence="1">Mitochondrion</location>
    </subcellularLocation>
    <subcellularLocation>
        <location evidence="2">Peroxisome</location>
    </subcellularLocation>
</comment>
<keyword evidence="5 13" id="KW-0863">Zinc-finger</keyword>
<keyword evidence="8" id="KW-0560">Oxidoreductase</keyword>
<dbReference type="PANTHER" id="PTHR42808">
    <property type="entry name" value="HYDROXYSTEROID DEHYDROGENASE-LIKE PROTEIN 2"/>
    <property type="match status" value="1"/>
</dbReference>
<evidence type="ECO:0000256" key="11">
    <source>
        <dbReference type="ARBA" id="ARBA00023140"/>
    </source>
</evidence>
<reference evidence="15" key="2">
    <citation type="submission" date="2020-12" db="EMBL/GenBank/DDBJ databases">
        <authorList>
            <person name="Kanost M."/>
        </authorList>
    </citation>
    <scope>NUCLEOTIDE SEQUENCE</scope>
</reference>
<name>A0A921Z257_MANSE</name>
<keyword evidence="4" id="KW-0479">Metal-binding</keyword>
<reference evidence="15" key="1">
    <citation type="journal article" date="2016" name="Insect Biochem. Mol. Biol.">
        <title>Multifaceted biological insights from a draft genome sequence of the tobacco hornworm moth, Manduca sexta.</title>
        <authorList>
            <person name="Kanost M.R."/>
            <person name="Arrese E.L."/>
            <person name="Cao X."/>
            <person name="Chen Y.R."/>
            <person name="Chellapilla S."/>
            <person name="Goldsmith M.R."/>
            <person name="Grosse-Wilde E."/>
            <person name="Heckel D.G."/>
            <person name="Herndon N."/>
            <person name="Jiang H."/>
            <person name="Papanicolaou A."/>
            <person name="Qu J."/>
            <person name="Soulages J.L."/>
            <person name="Vogel H."/>
            <person name="Walters J."/>
            <person name="Waterhouse R.M."/>
            <person name="Ahn S.J."/>
            <person name="Almeida F.C."/>
            <person name="An C."/>
            <person name="Aqrawi P."/>
            <person name="Bretschneider A."/>
            <person name="Bryant W.B."/>
            <person name="Bucks S."/>
            <person name="Chao H."/>
            <person name="Chevignon G."/>
            <person name="Christen J.M."/>
            <person name="Clarke D.F."/>
            <person name="Dittmer N.T."/>
            <person name="Ferguson L.C.F."/>
            <person name="Garavelou S."/>
            <person name="Gordon K.H.J."/>
            <person name="Gunaratna R.T."/>
            <person name="Han Y."/>
            <person name="Hauser F."/>
            <person name="He Y."/>
            <person name="Heidel-Fischer H."/>
            <person name="Hirsh A."/>
            <person name="Hu Y."/>
            <person name="Jiang H."/>
            <person name="Kalra D."/>
            <person name="Klinner C."/>
            <person name="Konig C."/>
            <person name="Kovar C."/>
            <person name="Kroll A.R."/>
            <person name="Kuwar S.S."/>
            <person name="Lee S.L."/>
            <person name="Lehman R."/>
            <person name="Li K."/>
            <person name="Li Z."/>
            <person name="Liang H."/>
            <person name="Lovelace S."/>
            <person name="Lu Z."/>
            <person name="Mansfield J.H."/>
            <person name="McCulloch K.J."/>
            <person name="Mathew T."/>
            <person name="Morton B."/>
            <person name="Muzny D.M."/>
            <person name="Neunemann D."/>
            <person name="Ongeri F."/>
            <person name="Pauchet Y."/>
            <person name="Pu L.L."/>
            <person name="Pyrousis I."/>
            <person name="Rao X.J."/>
            <person name="Redding A."/>
            <person name="Roesel C."/>
            <person name="Sanchez-Gracia A."/>
            <person name="Schaack S."/>
            <person name="Shukla A."/>
            <person name="Tetreau G."/>
            <person name="Wang Y."/>
            <person name="Xiong G.H."/>
            <person name="Traut W."/>
            <person name="Walsh T.K."/>
            <person name="Worley K.C."/>
            <person name="Wu D."/>
            <person name="Wu W."/>
            <person name="Wu Y.Q."/>
            <person name="Zhang X."/>
            <person name="Zou Z."/>
            <person name="Zucker H."/>
            <person name="Briscoe A.D."/>
            <person name="Burmester T."/>
            <person name="Clem R.J."/>
            <person name="Feyereisen R."/>
            <person name="Grimmelikhuijzen C.J.P."/>
            <person name="Hamodrakas S.J."/>
            <person name="Hansson B.S."/>
            <person name="Huguet E."/>
            <person name="Jermiin L.S."/>
            <person name="Lan Q."/>
            <person name="Lehman H.K."/>
            <person name="Lorenzen M."/>
            <person name="Merzendorfer H."/>
            <person name="Michalopoulos I."/>
            <person name="Morton D.B."/>
            <person name="Muthukrishnan S."/>
            <person name="Oakeshott J.G."/>
            <person name="Palmer W."/>
            <person name="Park Y."/>
            <person name="Passarelli A.L."/>
            <person name="Rozas J."/>
            <person name="Schwartz L.M."/>
            <person name="Smith W."/>
            <person name="Southgate A."/>
            <person name="Vilcinskas A."/>
            <person name="Vogt R."/>
            <person name="Wang P."/>
            <person name="Werren J."/>
            <person name="Yu X.Q."/>
            <person name="Zhou J.J."/>
            <person name="Brown S.J."/>
            <person name="Scherer S.E."/>
            <person name="Richards S."/>
            <person name="Blissard G.W."/>
        </authorList>
    </citation>
    <scope>NUCLEOTIDE SEQUENCE</scope>
</reference>
<gene>
    <name evidence="15" type="ORF">O3G_MSEX005807</name>
</gene>
<dbReference type="GO" id="GO:0005739">
    <property type="term" value="C:mitochondrion"/>
    <property type="evidence" value="ECO:0007669"/>
    <property type="project" value="UniProtKB-SubCell"/>
</dbReference>
<proteinExistence type="inferred from homology"/>
<evidence type="ECO:0000256" key="1">
    <source>
        <dbReference type="ARBA" id="ARBA00004173"/>
    </source>
</evidence>
<dbReference type="PANTHER" id="PTHR42808:SF3">
    <property type="entry name" value="HYDROXYSTEROID DEHYDROGENASE-LIKE PROTEIN 2"/>
    <property type="match status" value="1"/>
</dbReference>
<feature type="domain" description="THAP-type" evidence="14">
    <location>
        <begin position="1"/>
        <end position="63"/>
    </location>
</feature>
<dbReference type="Pfam" id="PF02036">
    <property type="entry name" value="SCP2"/>
    <property type="match status" value="1"/>
</dbReference>
<evidence type="ECO:0000256" key="10">
    <source>
        <dbReference type="ARBA" id="ARBA00023128"/>
    </source>
</evidence>
<dbReference type="GO" id="GO:0016491">
    <property type="term" value="F:oxidoreductase activity"/>
    <property type="evidence" value="ECO:0007669"/>
    <property type="project" value="UniProtKB-KW"/>
</dbReference>
<protein>
    <recommendedName>
        <fullName evidence="12">Hydroxysteroid dehydrogenase-like protein 2</fullName>
    </recommendedName>
</protein>
<keyword evidence="9 13" id="KW-0238">DNA-binding</keyword>
<evidence type="ECO:0000256" key="6">
    <source>
        <dbReference type="ARBA" id="ARBA00022833"/>
    </source>
</evidence>
<keyword evidence="7" id="KW-0521">NADP</keyword>
<evidence type="ECO:0000256" key="7">
    <source>
        <dbReference type="ARBA" id="ARBA00022857"/>
    </source>
</evidence>
<dbReference type="InterPro" id="IPR003033">
    <property type="entry name" value="SCP2_sterol-bd_dom"/>
</dbReference>
<keyword evidence="6" id="KW-0862">Zinc</keyword>
<dbReference type="AlphaFoldDB" id="A0A921Z257"/>
<sequence>MAKFLLDEVRCRKWVQVVGKEDLIYVPREKLHTLIYVCGSHFNNKDFNKKNNRLRKSAIPSKNLKADPLPDEMLFEFPQYESSSKYRVSKLAGRTLFITGASRGIGKAIALKAAKDGANVVIAAKTAEPHPKLPGTIYTAAEEIEALGGKALPCIVDVRDEKQVQKAVDEAVKKFNGIDILVNNASAISLTGTAQTDMKRYDLMHNINTRGTFLASKLCLPVLKSSDHAHILNLSPPLNMNPYWFSIHVAYTMAKYGMSMCVLGMSEEFKQFNIGVNALWPKTAIATAAIEMLTGDTSTSRKPEIVSDAAYLMLCKDPKNYTGNFAIDEDVLKESGIKDLTPYACDPKNADNLLLDGFLDDPASISHHQAISSVSMRRYHTSAVNYKEKVCNIDNLLPDFFLDVPGVAKPASKKASEGGQIPELFATISKNLSPELVKKTQAIYQFNVKGKEEGVWHIDLKNGDGACGQGEPKNPPDATLTMDGTNFAEMFAGKLKPTTAFMMGKLKISGDLQKAMKLEKMMKSLKNKA</sequence>
<keyword evidence="10" id="KW-0496">Mitochondrion</keyword>
<evidence type="ECO:0000256" key="4">
    <source>
        <dbReference type="ARBA" id="ARBA00022723"/>
    </source>
</evidence>
<dbReference type="GO" id="GO:0005777">
    <property type="term" value="C:peroxisome"/>
    <property type="evidence" value="ECO:0007669"/>
    <property type="project" value="UniProtKB-SubCell"/>
</dbReference>
<keyword evidence="11" id="KW-0576">Peroxisome</keyword>